<keyword evidence="10" id="KW-1185">Reference proteome</keyword>
<evidence type="ECO:0000256" key="6">
    <source>
        <dbReference type="ARBA" id="ARBA00022490"/>
    </source>
</evidence>
<evidence type="ECO:0000256" key="3">
    <source>
        <dbReference type="ARBA" id="ARBA00011015"/>
    </source>
</evidence>
<dbReference type="GO" id="GO:0031021">
    <property type="term" value="C:interphase microtubule organizing center"/>
    <property type="evidence" value="ECO:0007669"/>
    <property type="project" value="TreeGrafter"/>
</dbReference>
<name>W9CM94_SCLBF</name>
<dbReference type="HOGENOM" id="CLU_1161724_0_0_1"/>
<accession>W9CM94</accession>
<comment type="subunit">
    <text evidence="4">Part of the gamma-tubulin complex.</text>
</comment>
<gene>
    <name evidence="9" type="ORF">SBOR_1773</name>
</gene>
<dbReference type="STRING" id="1432307.W9CM94"/>
<dbReference type="OrthoDB" id="48571at2759"/>
<evidence type="ECO:0000313" key="9">
    <source>
        <dbReference type="EMBL" id="ESZ97897.1"/>
    </source>
</evidence>
<evidence type="ECO:0000256" key="1">
    <source>
        <dbReference type="ARBA" id="ARBA00003060"/>
    </source>
</evidence>
<evidence type="ECO:0000313" key="10">
    <source>
        <dbReference type="Proteomes" id="UP000019487"/>
    </source>
</evidence>
<dbReference type="AlphaFoldDB" id="W9CM94"/>
<dbReference type="PANTHER" id="PTHR28520:SF2">
    <property type="entry name" value="MITOTIC-SPINDLE ORGANIZING PROTEIN 1"/>
    <property type="match status" value="1"/>
</dbReference>
<comment type="subcellular location">
    <subcellularLocation>
        <location evidence="2">Cytoplasm</location>
        <location evidence="2">Cytoskeleton</location>
        <location evidence="2">Microtubule organizing center</location>
        <location evidence="2">Spindle pole body</location>
    </subcellularLocation>
</comment>
<dbReference type="GO" id="GO:0005819">
    <property type="term" value="C:spindle"/>
    <property type="evidence" value="ECO:0007669"/>
    <property type="project" value="TreeGrafter"/>
</dbReference>
<protein>
    <recommendedName>
        <fullName evidence="5">Mitotic-spindle organizing protein 1</fullName>
    </recommendedName>
    <alternativeName>
        <fullName evidence="8">Mitotic-spindle organizing protein associated with a ring of gamma-tubulin 1</fullName>
    </alternativeName>
</protein>
<evidence type="ECO:0000256" key="7">
    <source>
        <dbReference type="ARBA" id="ARBA00023212"/>
    </source>
</evidence>
<reference evidence="9 10" key="1">
    <citation type="journal article" date="2014" name="Genome Announc.">
        <title>Draft genome sequence of Sclerotinia borealis, a psychrophilic plant pathogenic fungus.</title>
        <authorList>
            <person name="Mardanov A.V."/>
            <person name="Beletsky A.V."/>
            <person name="Kadnikov V.V."/>
            <person name="Ignatov A.N."/>
            <person name="Ravin N.V."/>
        </authorList>
    </citation>
    <scope>NUCLEOTIDE SEQUENCE [LARGE SCALE GENOMIC DNA]</scope>
    <source>
        <strain evidence="10">F-4157</strain>
    </source>
</reference>
<organism evidence="9 10">
    <name type="scientific">Sclerotinia borealis (strain F-4128)</name>
    <dbReference type="NCBI Taxonomy" id="1432307"/>
    <lineage>
        <taxon>Eukaryota</taxon>
        <taxon>Fungi</taxon>
        <taxon>Dikarya</taxon>
        <taxon>Ascomycota</taxon>
        <taxon>Pezizomycotina</taxon>
        <taxon>Leotiomycetes</taxon>
        <taxon>Helotiales</taxon>
        <taxon>Sclerotiniaceae</taxon>
        <taxon>Sclerotinia</taxon>
    </lineage>
</organism>
<dbReference type="InterPro" id="IPR022214">
    <property type="entry name" value="MZT1"/>
</dbReference>
<dbReference type="GO" id="GO:0044732">
    <property type="term" value="C:mitotic spindle pole body"/>
    <property type="evidence" value="ECO:0007669"/>
    <property type="project" value="TreeGrafter"/>
</dbReference>
<dbReference type="GO" id="GO:0000931">
    <property type="term" value="C:gamma-tubulin ring complex"/>
    <property type="evidence" value="ECO:0007669"/>
    <property type="project" value="InterPro"/>
</dbReference>
<dbReference type="GO" id="GO:0033566">
    <property type="term" value="P:gamma-tubulin complex localization"/>
    <property type="evidence" value="ECO:0007669"/>
    <property type="project" value="InterPro"/>
</dbReference>
<dbReference type="PANTHER" id="PTHR28520">
    <property type="entry name" value="MITOTIC-SPINDLE ORGANIZING PROTEIN 1"/>
    <property type="match status" value="1"/>
</dbReference>
<dbReference type="Pfam" id="PF12554">
    <property type="entry name" value="MOZART1"/>
    <property type="match status" value="1"/>
</dbReference>
<evidence type="ECO:0000256" key="5">
    <source>
        <dbReference type="ARBA" id="ARBA00016992"/>
    </source>
</evidence>
<evidence type="ECO:0000256" key="2">
    <source>
        <dbReference type="ARBA" id="ARBA00004317"/>
    </source>
</evidence>
<keyword evidence="7" id="KW-0206">Cytoskeleton</keyword>
<proteinExistence type="inferred from homology"/>
<comment type="similarity">
    <text evidence="3">Belongs to the MOZART1 family.</text>
</comment>
<comment type="caution">
    <text evidence="9">The sequence shown here is derived from an EMBL/GenBank/DDBJ whole genome shotgun (WGS) entry which is preliminary data.</text>
</comment>
<evidence type="ECO:0000256" key="4">
    <source>
        <dbReference type="ARBA" id="ARBA00011378"/>
    </source>
</evidence>
<dbReference type="EMBL" id="AYSA01000065">
    <property type="protein sequence ID" value="ESZ97897.1"/>
    <property type="molecule type" value="Genomic_DNA"/>
</dbReference>
<sequence>MPTDDQMPERRREPHVTQGHRESLNILHEMCTIMNIHFTRSQLAICISLIEDGVDPEALVTVARVLMDEYPKEEKDSNGEGDIDAKSVLHQNSPPRCVLLHTTTNTINTKFNSSAFLDRGFSSQPWDLDGLTTQCNRESTAKIPDREFNNLLMEIASAGQTDILFERTVESVIAKKLAEFRSRFEEQSFDLMLSGPQLFDDESKQFPYLSALNQTHIIFYFESFISICLPEPLNGLKIN</sequence>
<dbReference type="GO" id="GO:0051415">
    <property type="term" value="P:microtubule nucleation by interphase microtubule organizing center"/>
    <property type="evidence" value="ECO:0007669"/>
    <property type="project" value="TreeGrafter"/>
</dbReference>
<comment type="function">
    <text evidence="1">Required for gamma-tubulin complex recruitment to the microtubule organizing center (MTOC).</text>
</comment>
<keyword evidence="6" id="KW-0963">Cytoplasm</keyword>
<dbReference type="Proteomes" id="UP000019487">
    <property type="component" value="Unassembled WGS sequence"/>
</dbReference>
<evidence type="ECO:0000256" key="8">
    <source>
        <dbReference type="ARBA" id="ARBA00029810"/>
    </source>
</evidence>
<dbReference type="GO" id="GO:0090307">
    <property type="term" value="P:mitotic spindle assembly"/>
    <property type="evidence" value="ECO:0007669"/>
    <property type="project" value="TreeGrafter"/>
</dbReference>